<dbReference type="GO" id="GO:0016829">
    <property type="term" value="F:lyase activity"/>
    <property type="evidence" value="ECO:0007669"/>
    <property type="project" value="InterPro"/>
</dbReference>
<organism evidence="2 3">
    <name type="scientific">Desulfomarina profundi</name>
    <dbReference type="NCBI Taxonomy" id="2772557"/>
    <lineage>
        <taxon>Bacteria</taxon>
        <taxon>Pseudomonadati</taxon>
        <taxon>Thermodesulfobacteriota</taxon>
        <taxon>Desulfobulbia</taxon>
        <taxon>Desulfobulbales</taxon>
        <taxon>Desulfobulbaceae</taxon>
        <taxon>Desulfomarina</taxon>
    </lineage>
</organism>
<dbReference type="InterPro" id="IPR005656">
    <property type="entry name" value="MmgE_PrpD"/>
</dbReference>
<evidence type="ECO:0000259" key="1">
    <source>
        <dbReference type="Pfam" id="PF03972"/>
    </source>
</evidence>
<dbReference type="EMBL" id="AP024086">
    <property type="protein sequence ID" value="BCL61789.1"/>
    <property type="molecule type" value="Genomic_DNA"/>
</dbReference>
<keyword evidence="3" id="KW-1185">Reference proteome</keyword>
<dbReference type="RefSeq" id="WP_228854213.1">
    <property type="nucleotide sequence ID" value="NZ_AP024086.1"/>
</dbReference>
<sequence>MNYTKQTLKFIGDLNWEKIPEAVQHQSKRCLMDALGALISGHNTPVGEMLESFAMEQFPGTQASIMVSGKKVSVSGAVLANGFAGNALDIDDGYRPTMGHPGAGILPVLLGAAQLTASPEKQISGKDFLTSLVVGYEIGARVGLIRHATYQTYHSSGSWGAISGAAAAGKLLGLSDDHLHHALGAAEYHAP</sequence>
<dbReference type="InterPro" id="IPR045336">
    <property type="entry name" value="MmgE_PrpD_N"/>
</dbReference>
<proteinExistence type="predicted"/>
<gene>
    <name evidence="2" type="ORF">DGMP_24820</name>
</gene>
<accession>A0A8D5JHR2</accession>
<dbReference type="AlphaFoldDB" id="A0A8D5JHR2"/>
<reference evidence="2" key="1">
    <citation type="submission" date="2020-09" db="EMBL/GenBank/DDBJ databases">
        <title>Desulfogranum mesoprofundum gen. nov., sp. nov., a novel mesophilic, sulfate-reducing chemolithoautotroph isolated from a deep-sea hydrothermal vent chimney in the Suiyo Seamount.</title>
        <authorList>
            <person name="Hashimoto Y."/>
            <person name="Nakagawa S."/>
        </authorList>
    </citation>
    <scope>NUCLEOTIDE SEQUENCE</scope>
    <source>
        <strain evidence="2">KT2</strain>
    </source>
</reference>
<dbReference type="PANTHER" id="PTHR16943">
    <property type="entry name" value="2-METHYLCITRATE DEHYDRATASE-RELATED"/>
    <property type="match status" value="1"/>
</dbReference>
<evidence type="ECO:0000313" key="2">
    <source>
        <dbReference type="EMBL" id="BCL61789.1"/>
    </source>
</evidence>
<dbReference type="PANTHER" id="PTHR16943:SF8">
    <property type="entry name" value="2-METHYLCITRATE DEHYDRATASE"/>
    <property type="match status" value="1"/>
</dbReference>
<dbReference type="KEGG" id="dbk:DGMP_24820"/>
<name>A0A8D5JHR2_9BACT</name>
<dbReference type="Pfam" id="PF03972">
    <property type="entry name" value="MmgE_PrpD_N"/>
    <property type="match status" value="1"/>
</dbReference>
<protein>
    <recommendedName>
        <fullName evidence="1">MmgE/PrpD N-terminal domain-containing protein</fullName>
    </recommendedName>
</protein>
<feature type="domain" description="MmgE/PrpD N-terminal" evidence="1">
    <location>
        <begin position="9"/>
        <end position="186"/>
    </location>
</feature>
<evidence type="ECO:0000313" key="3">
    <source>
        <dbReference type="Proteomes" id="UP000826725"/>
    </source>
</evidence>
<dbReference type="Proteomes" id="UP000826725">
    <property type="component" value="Chromosome"/>
</dbReference>